<evidence type="ECO:0000313" key="4">
    <source>
        <dbReference type="EMBL" id="PHQ16214.1"/>
    </source>
</evidence>
<dbReference type="EMBL" id="NTFH01000004">
    <property type="protein sequence ID" value="PHQ16214.1"/>
    <property type="molecule type" value="Genomic_DNA"/>
</dbReference>
<dbReference type="GO" id="GO:0016810">
    <property type="term" value="F:hydrolase activity, acting on carbon-nitrogen (but not peptide) bonds"/>
    <property type="evidence" value="ECO:0007669"/>
    <property type="project" value="InterPro"/>
</dbReference>
<dbReference type="CDD" id="cd10918">
    <property type="entry name" value="CE4_NodB_like_5s_6s"/>
    <property type="match status" value="1"/>
</dbReference>
<keyword evidence="5" id="KW-1185">Reference proteome</keyword>
<proteinExistence type="predicted"/>
<reference evidence="4 5" key="1">
    <citation type="submission" date="2017-09" db="EMBL/GenBank/DDBJ databases">
        <title>The draft genome sequences of Marinobacter sp. PWS21.</title>
        <authorList>
            <person name="Cao J."/>
        </authorList>
    </citation>
    <scope>NUCLEOTIDE SEQUENCE [LARGE SCALE GENOMIC DNA]</scope>
    <source>
        <strain evidence="4 5">PWS21</strain>
    </source>
</reference>
<dbReference type="InterPro" id="IPR051398">
    <property type="entry name" value="Polysacch_Deacetylase"/>
</dbReference>
<dbReference type="GO" id="GO:0005576">
    <property type="term" value="C:extracellular region"/>
    <property type="evidence" value="ECO:0007669"/>
    <property type="project" value="UniProtKB-SubCell"/>
</dbReference>
<dbReference type="GO" id="GO:0005975">
    <property type="term" value="P:carbohydrate metabolic process"/>
    <property type="evidence" value="ECO:0007669"/>
    <property type="project" value="InterPro"/>
</dbReference>
<keyword evidence="2" id="KW-0732">Signal</keyword>
<evidence type="ECO:0000256" key="1">
    <source>
        <dbReference type="ARBA" id="ARBA00004613"/>
    </source>
</evidence>
<dbReference type="InterPro" id="IPR002509">
    <property type="entry name" value="NODB_dom"/>
</dbReference>
<gene>
    <name evidence="4" type="ORF">CLH61_03755</name>
</gene>
<comment type="caution">
    <text evidence="4">The sequence shown here is derived from an EMBL/GenBank/DDBJ whole genome shotgun (WGS) entry which is preliminary data.</text>
</comment>
<evidence type="ECO:0000259" key="3">
    <source>
        <dbReference type="PROSITE" id="PS51677"/>
    </source>
</evidence>
<dbReference type="PANTHER" id="PTHR34216:SF3">
    <property type="entry name" value="POLY-BETA-1,6-N-ACETYL-D-GLUCOSAMINE N-DEACETYLASE"/>
    <property type="match status" value="1"/>
</dbReference>
<dbReference type="RefSeq" id="WP_099613380.1">
    <property type="nucleotide sequence ID" value="NZ_KZ319368.1"/>
</dbReference>
<feature type="domain" description="NodB homology" evidence="3">
    <location>
        <begin position="83"/>
        <end position="331"/>
    </location>
</feature>
<comment type="subcellular location">
    <subcellularLocation>
        <location evidence="1">Secreted</location>
    </subcellularLocation>
</comment>
<evidence type="ECO:0000256" key="2">
    <source>
        <dbReference type="ARBA" id="ARBA00022729"/>
    </source>
</evidence>
<accession>A0A2G1UNZ6</accession>
<dbReference type="Pfam" id="PF01522">
    <property type="entry name" value="Polysacc_deac_1"/>
    <property type="match status" value="1"/>
</dbReference>
<name>A0A2G1UNZ6_9GAMM</name>
<dbReference type="PROSITE" id="PS51677">
    <property type="entry name" value="NODB"/>
    <property type="match status" value="1"/>
</dbReference>
<organism evidence="4 5">
    <name type="scientific">Marinobacter profundi</name>
    <dbReference type="NCBI Taxonomy" id="2666256"/>
    <lineage>
        <taxon>Bacteria</taxon>
        <taxon>Pseudomonadati</taxon>
        <taxon>Pseudomonadota</taxon>
        <taxon>Gammaproteobacteria</taxon>
        <taxon>Pseudomonadales</taxon>
        <taxon>Marinobacteraceae</taxon>
        <taxon>Marinobacter</taxon>
    </lineage>
</organism>
<dbReference type="InterPro" id="IPR011330">
    <property type="entry name" value="Glyco_hydro/deAcase_b/a-brl"/>
</dbReference>
<protein>
    <recommendedName>
        <fullName evidence="3">NodB homology domain-containing protein</fullName>
    </recommendedName>
</protein>
<dbReference type="SUPFAM" id="SSF88713">
    <property type="entry name" value="Glycoside hydrolase/deacetylase"/>
    <property type="match status" value="1"/>
</dbReference>
<evidence type="ECO:0000313" key="5">
    <source>
        <dbReference type="Proteomes" id="UP000231409"/>
    </source>
</evidence>
<dbReference type="PANTHER" id="PTHR34216">
    <property type="match status" value="1"/>
</dbReference>
<dbReference type="AlphaFoldDB" id="A0A2G1UNZ6"/>
<sequence length="331" mass="37831">MNKRINKIIYLLTRNIGGFSVSRYLTRKHPRIFMYHRISRDGDHGKLSAEQFRSQVRLIKKSFSLLSMDQLIHLSDRGEVPNYSAVITFDDGYHDFLDYAFPILKEENAPATLFVTTGFINNDIWLWPDQLKYVLQKVPKGFRIDVPGMSDKYILCDDGLQAWDRIADYCLSISNDEKLRLIDSVFSQAGIKKPEKPPAEYRPLSWGEISGMVSEGLEVGSHSHSHPILTKLSRAQLRAELILSKSLIEKNLNLSPKSFCYPNGRSIDINSEIKSEVAIAGYEFALAAYTSKDPLSDRWEVTRYAASTDSEQFEKNLYGMTYLSSALKFYI</sequence>
<dbReference type="Proteomes" id="UP000231409">
    <property type="component" value="Unassembled WGS sequence"/>
</dbReference>
<dbReference type="Gene3D" id="3.20.20.370">
    <property type="entry name" value="Glycoside hydrolase/deacetylase"/>
    <property type="match status" value="1"/>
</dbReference>